<keyword evidence="6 8" id="KW-0460">Magnesium</keyword>
<evidence type="ECO:0000256" key="7">
    <source>
        <dbReference type="ARBA" id="ARBA00038093"/>
    </source>
</evidence>
<keyword evidence="5 8" id="KW-0378">Hydrolase</keyword>
<dbReference type="HAMAP" id="MF_00265">
    <property type="entry name" value="VapC_Nob1"/>
    <property type="match status" value="1"/>
</dbReference>
<dbReference type="InterPro" id="IPR029060">
    <property type="entry name" value="PIN-like_dom_sf"/>
</dbReference>
<proteinExistence type="inferred from homology"/>
<dbReference type="PANTHER" id="PTHR33653">
    <property type="entry name" value="RIBONUCLEASE VAPC2"/>
    <property type="match status" value="1"/>
</dbReference>
<keyword evidence="2 8" id="KW-1277">Toxin-antitoxin system</keyword>
<evidence type="ECO:0000256" key="8">
    <source>
        <dbReference type="HAMAP-Rule" id="MF_00265"/>
    </source>
</evidence>
<dbReference type="EC" id="3.1.-.-" evidence="8"/>
<accession>A0A1X0JEZ7</accession>
<dbReference type="AlphaFoldDB" id="A0A1X0JEZ7"/>
<name>A0A1X0JEZ7_9MYCO</name>
<evidence type="ECO:0000256" key="6">
    <source>
        <dbReference type="ARBA" id="ARBA00022842"/>
    </source>
</evidence>
<dbReference type="Pfam" id="PF01850">
    <property type="entry name" value="PIN"/>
    <property type="match status" value="1"/>
</dbReference>
<evidence type="ECO:0000256" key="1">
    <source>
        <dbReference type="ARBA" id="ARBA00001946"/>
    </source>
</evidence>
<feature type="binding site" evidence="8">
    <location>
        <position position="99"/>
    </location>
    <ligand>
        <name>Mg(2+)</name>
        <dbReference type="ChEBI" id="CHEBI:18420"/>
    </ligand>
</feature>
<dbReference type="GO" id="GO:0016787">
    <property type="term" value="F:hydrolase activity"/>
    <property type="evidence" value="ECO:0007669"/>
    <property type="project" value="UniProtKB-KW"/>
</dbReference>
<dbReference type="STRING" id="75922.BST47_28210"/>
<dbReference type="InterPro" id="IPR022907">
    <property type="entry name" value="VapC_family"/>
</dbReference>
<dbReference type="EMBL" id="MVIM01000026">
    <property type="protein sequence ID" value="ORB61291.1"/>
    <property type="molecule type" value="Genomic_DNA"/>
</dbReference>
<dbReference type="Proteomes" id="UP000192411">
    <property type="component" value="Unassembled WGS sequence"/>
</dbReference>
<dbReference type="PANTHER" id="PTHR33653:SF1">
    <property type="entry name" value="RIBONUCLEASE VAPC2"/>
    <property type="match status" value="1"/>
</dbReference>
<evidence type="ECO:0000256" key="5">
    <source>
        <dbReference type="ARBA" id="ARBA00022801"/>
    </source>
</evidence>
<dbReference type="CDD" id="cd18755">
    <property type="entry name" value="PIN_MtVapC3_VapC21-like"/>
    <property type="match status" value="1"/>
</dbReference>
<dbReference type="GO" id="GO:0000287">
    <property type="term" value="F:magnesium ion binding"/>
    <property type="evidence" value="ECO:0007669"/>
    <property type="project" value="UniProtKB-UniRule"/>
</dbReference>
<dbReference type="InterPro" id="IPR050556">
    <property type="entry name" value="Type_II_TA_system_RNase"/>
</dbReference>
<evidence type="ECO:0000259" key="9">
    <source>
        <dbReference type="Pfam" id="PF01850"/>
    </source>
</evidence>
<feature type="domain" description="PIN" evidence="9">
    <location>
        <begin position="7"/>
        <end position="123"/>
    </location>
</feature>
<comment type="similarity">
    <text evidence="7 8">Belongs to the PINc/VapC protein family.</text>
</comment>
<comment type="cofactor">
    <cofactor evidence="1 8">
        <name>Mg(2+)</name>
        <dbReference type="ChEBI" id="CHEBI:18420"/>
    </cofactor>
</comment>
<sequence>MGVSEWLIDKSALVRLSYSDDVDQWVTRIERGMVRISNMTRLEIGYSAHSGEVGRREFRESPLAAMPVEYLTPRIEDRALEVQLLLADRGQHRGPSIPDLIIAATAELCGLAVLHVDKDFETISAITGQSTVRLALPGGAAPA</sequence>
<protein>
    <recommendedName>
        <fullName evidence="8">Ribonuclease VapC</fullName>
        <shortName evidence="8">RNase VapC</shortName>
        <ecNumber evidence="8">3.1.-.-</ecNumber>
    </recommendedName>
    <alternativeName>
        <fullName evidence="8">Toxin VapC</fullName>
    </alternativeName>
</protein>
<dbReference type="OrthoDB" id="5185254at2"/>
<keyword evidence="8" id="KW-0800">Toxin</keyword>
<gene>
    <name evidence="8" type="primary">vapC</name>
    <name evidence="10" type="ORF">BST47_28210</name>
</gene>
<evidence type="ECO:0000313" key="11">
    <source>
        <dbReference type="Proteomes" id="UP000192411"/>
    </source>
</evidence>
<evidence type="ECO:0000256" key="2">
    <source>
        <dbReference type="ARBA" id="ARBA00022649"/>
    </source>
</evidence>
<dbReference type="Gene3D" id="3.40.50.1010">
    <property type="entry name" value="5'-nuclease"/>
    <property type="match status" value="1"/>
</dbReference>
<keyword evidence="3 8" id="KW-0540">Nuclease</keyword>
<feature type="binding site" evidence="8">
    <location>
        <position position="9"/>
    </location>
    <ligand>
        <name>Mg(2+)</name>
        <dbReference type="ChEBI" id="CHEBI:18420"/>
    </ligand>
</feature>
<evidence type="ECO:0000313" key="10">
    <source>
        <dbReference type="EMBL" id="ORB61291.1"/>
    </source>
</evidence>
<evidence type="ECO:0000256" key="4">
    <source>
        <dbReference type="ARBA" id="ARBA00022723"/>
    </source>
</evidence>
<comment type="caution">
    <text evidence="10">The sequence shown here is derived from an EMBL/GenBank/DDBJ whole genome shotgun (WGS) entry which is preliminary data.</text>
</comment>
<keyword evidence="4 8" id="KW-0479">Metal-binding</keyword>
<keyword evidence="11" id="KW-1185">Reference proteome</keyword>
<dbReference type="RefSeq" id="WP_068920391.1">
    <property type="nucleotide sequence ID" value="NZ_MVIM01000026.1"/>
</dbReference>
<evidence type="ECO:0000256" key="3">
    <source>
        <dbReference type="ARBA" id="ARBA00022722"/>
    </source>
</evidence>
<dbReference type="GO" id="GO:0090729">
    <property type="term" value="F:toxin activity"/>
    <property type="evidence" value="ECO:0007669"/>
    <property type="project" value="UniProtKB-KW"/>
</dbReference>
<reference evidence="10 11" key="1">
    <citation type="submission" date="2017-02" db="EMBL/GenBank/DDBJ databases">
        <title>The new phylogeny of genus Mycobacterium.</title>
        <authorList>
            <person name="Tortoli E."/>
            <person name="Trovato A."/>
            <person name="Cirillo D.M."/>
        </authorList>
    </citation>
    <scope>NUCLEOTIDE SEQUENCE [LARGE SCALE GENOMIC DNA]</scope>
    <source>
        <strain evidence="10 11">DSM 44338</strain>
    </source>
</reference>
<dbReference type="GO" id="GO:0004540">
    <property type="term" value="F:RNA nuclease activity"/>
    <property type="evidence" value="ECO:0007669"/>
    <property type="project" value="InterPro"/>
</dbReference>
<organism evidence="10 11">
    <name type="scientific">Mycolicibacterium tusciae</name>
    <dbReference type="NCBI Taxonomy" id="75922"/>
    <lineage>
        <taxon>Bacteria</taxon>
        <taxon>Bacillati</taxon>
        <taxon>Actinomycetota</taxon>
        <taxon>Actinomycetes</taxon>
        <taxon>Mycobacteriales</taxon>
        <taxon>Mycobacteriaceae</taxon>
        <taxon>Mycolicibacterium</taxon>
    </lineage>
</organism>
<dbReference type="InterPro" id="IPR002716">
    <property type="entry name" value="PIN_dom"/>
</dbReference>
<comment type="function">
    <text evidence="8">Toxic component of a toxin-antitoxin (TA) system. An RNase.</text>
</comment>
<dbReference type="SUPFAM" id="SSF88723">
    <property type="entry name" value="PIN domain-like"/>
    <property type="match status" value="1"/>
</dbReference>